<accession>A0ABU7XMX1</accession>
<dbReference type="EMBL" id="JAODOP010000001">
    <property type="protein sequence ID" value="MEF3831864.1"/>
    <property type="molecule type" value="Genomic_DNA"/>
</dbReference>
<protein>
    <submittedName>
        <fullName evidence="1">DUF1573 domain-containing protein</fullName>
    </submittedName>
</protein>
<sequence length="144" mass="16119">MMNKKNMYLVIFIVLSFSCNSKTQKEEVLINNKLSSISFKNKLFDFGEIPAKKNATAIFEFSNTGENPLVITDVKTSCGCTVPEYPKDILKSGKSGSIKVIYDAKYPGRFNKTITVFYNGKDSPKKIIIKGEVPYPKDLNSSIN</sequence>
<reference evidence="1 2" key="1">
    <citation type="submission" date="2022-09" db="EMBL/GenBank/DDBJ databases">
        <title>Genome sequencing of Flavivirga sp. MEBiC05379.</title>
        <authorList>
            <person name="Oh H.-M."/>
            <person name="Kwon K.K."/>
            <person name="Park M.J."/>
            <person name="Yang S.-H."/>
        </authorList>
    </citation>
    <scope>NUCLEOTIDE SEQUENCE [LARGE SCALE GENOMIC DNA]</scope>
    <source>
        <strain evidence="1 2">MEBiC05379</strain>
    </source>
</reference>
<dbReference type="RefSeq" id="WP_303308862.1">
    <property type="nucleotide sequence ID" value="NZ_JAODOP010000001.1"/>
</dbReference>
<dbReference type="PANTHER" id="PTHR37833:SF1">
    <property type="entry name" value="SIGNAL PEPTIDE PROTEIN"/>
    <property type="match status" value="1"/>
</dbReference>
<dbReference type="Pfam" id="PF07610">
    <property type="entry name" value="DUF1573"/>
    <property type="match status" value="1"/>
</dbReference>
<proteinExistence type="predicted"/>
<name>A0ABU7XMX1_9FLAO</name>
<keyword evidence="2" id="KW-1185">Reference proteome</keyword>
<dbReference type="PROSITE" id="PS51257">
    <property type="entry name" value="PROKAR_LIPOPROTEIN"/>
    <property type="match status" value="1"/>
</dbReference>
<comment type="caution">
    <text evidence="1">The sequence shown here is derived from an EMBL/GenBank/DDBJ whole genome shotgun (WGS) entry which is preliminary data.</text>
</comment>
<dbReference type="PANTHER" id="PTHR37833">
    <property type="entry name" value="LIPOPROTEIN-RELATED"/>
    <property type="match status" value="1"/>
</dbReference>
<dbReference type="Proteomes" id="UP001337305">
    <property type="component" value="Unassembled WGS sequence"/>
</dbReference>
<dbReference type="Gene3D" id="2.60.40.10">
    <property type="entry name" value="Immunoglobulins"/>
    <property type="match status" value="1"/>
</dbReference>
<evidence type="ECO:0000313" key="1">
    <source>
        <dbReference type="EMBL" id="MEF3831864.1"/>
    </source>
</evidence>
<dbReference type="InterPro" id="IPR011467">
    <property type="entry name" value="DUF1573"/>
</dbReference>
<organism evidence="1 2">
    <name type="scientific">Flavivirga spongiicola</name>
    <dbReference type="NCBI Taxonomy" id="421621"/>
    <lineage>
        <taxon>Bacteria</taxon>
        <taxon>Pseudomonadati</taxon>
        <taxon>Bacteroidota</taxon>
        <taxon>Flavobacteriia</taxon>
        <taxon>Flavobacteriales</taxon>
        <taxon>Flavobacteriaceae</taxon>
        <taxon>Flavivirga</taxon>
    </lineage>
</organism>
<gene>
    <name evidence="1" type="ORF">N1F79_01875</name>
</gene>
<dbReference type="InterPro" id="IPR013783">
    <property type="entry name" value="Ig-like_fold"/>
</dbReference>
<evidence type="ECO:0000313" key="2">
    <source>
        <dbReference type="Proteomes" id="UP001337305"/>
    </source>
</evidence>